<dbReference type="EMBL" id="KB008073">
    <property type="protein sequence ID" value="ELR13891.1"/>
    <property type="molecule type" value="Genomic_DNA"/>
</dbReference>
<evidence type="ECO:0000313" key="3">
    <source>
        <dbReference type="Proteomes" id="UP000011083"/>
    </source>
</evidence>
<dbReference type="Pfam" id="PF12937">
    <property type="entry name" value="F-box-like"/>
    <property type="match status" value="1"/>
</dbReference>
<dbReference type="VEuPathDB" id="AmoebaDB:ACA1_364170"/>
<protein>
    <submittedName>
        <fullName evidence="2">Fbox domain containing protein</fullName>
    </submittedName>
</protein>
<dbReference type="RefSeq" id="XP_004335904.1">
    <property type="nucleotide sequence ID" value="XM_004335856.1"/>
</dbReference>
<proteinExistence type="predicted"/>
<dbReference type="InterPro" id="IPR001810">
    <property type="entry name" value="F-box_dom"/>
</dbReference>
<gene>
    <name evidence="2" type="ORF">ACA1_364170</name>
</gene>
<dbReference type="AlphaFoldDB" id="L8GP20"/>
<feature type="domain" description="F-box" evidence="1">
    <location>
        <begin position="7"/>
        <end position="61"/>
    </location>
</feature>
<evidence type="ECO:0000313" key="2">
    <source>
        <dbReference type="EMBL" id="ELR13891.1"/>
    </source>
</evidence>
<accession>L8GP20</accession>
<dbReference type="InterPro" id="IPR036047">
    <property type="entry name" value="F-box-like_dom_sf"/>
</dbReference>
<dbReference type="SUPFAM" id="SSF81383">
    <property type="entry name" value="F-box domain"/>
    <property type="match status" value="1"/>
</dbReference>
<dbReference type="KEGG" id="acan:ACA1_364170"/>
<sequence>MAATPPLDELPADVLLHVLSFVVAGAGSAREAAAALCRVGGACSSLREVASSDHLWRRLARESAPHWRFRPLPSTDDQRARWVHIVRAAHTKPKPKPTVTAARLFDDDDDLFSAVHVKTDPLNAAALQEPKPEPEPELEVEVPTTYKQLYLSMPPPPVLYTDERWFDDACRMATLVVHAAVKHPPPKRPGVNSLFGSDDDDDGDIFALPPSRSGVLEVLHELHGHNPSRSSTIGLTFPHRTTPGQVGVWMLVCSGGRYFNVGPPSSPFPLAAWTTGGLRERFESVRAQETEDRRGRTTAIASQVYDRHDFDWCGSGGLFDDDDAYKAWHIKSWHEGEPCRQLSCPAAARSVAGLHVWPPELAAVAGWANGHFLTQEAGGLLYFHLVNGVVLSSWRIESSGVVRESFCRAPLSRLTPSDVFAANATELPSGQKVMTHDQFLAGLAQWTNRDKQCVVSPTGVHVLYDVGRGFPHVRQCRVYRLGAGSLARSNREFVLDSDGDKVAAGRAG</sequence>
<evidence type="ECO:0000259" key="1">
    <source>
        <dbReference type="Pfam" id="PF12937"/>
    </source>
</evidence>
<dbReference type="GeneID" id="14914601"/>
<organism evidence="2 3">
    <name type="scientific">Acanthamoeba castellanii (strain ATCC 30010 / Neff)</name>
    <dbReference type="NCBI Taxonomy" id="1257118"/>
    <lineage>
        <taxon>Eukaryota</taxon>
        <taxon>Amoebozoa</taxon>
        <taxon>Discosea</taxon>
        <taxon>Longamoebia</taxon>
        <taxon>Centramoebida</taxon>
        <taxon>Acanthamoebidae</taxon>
        <taxon>Acanthamoeba</taxon>
    </lineage>
</organism>
<dbReference type="Gene3D" id="1.20.1280.50">
    <property type="match status" value="1"/>
</dbReference>
<keyword evidence="3" id="KW-1185">Reference proteome</keyword>
<reference evidence="2 3" key="1">
    <citation type="journal article" date="2013" name="Genome Biol.">
        <title>Genome of Acanthamoeba castellanii highlights extensive lateral gene transfer and early evolution of tyrosine kinase signaling.</title>
        <authorList>
            <person name="Clarke M."/>
            <person name="Lohan A.J."/>
            <person name="Liu B."/>
            <person name="Lagkouvardos I."/>
            <person name="Roy S."/>
            <person name="Zafar N."/>
            <person name="Bertelli C."/>
            <person name="Schilde C."/>
            <person name="Kianianmomeni A."/>
            <person name="Burglin T.R."/>
            <person name="Frech C."/>
            <person name="Turcotte B."/>
            <person name="Kopec K.O."/>
            <person name="Synnott J.M."/>
            <person name="Choo C."/>
            <person name="Paponov I."/>
            <person name="Finkler A."/>
            <person name="Soon Heng Tan C."/>
            <person name="Hutchins A.P."/>
            <person name="Weinmeier T."/>
            <person name="Rattei T."/>
            <person name="Chu J.S."/>
            <person name="Gimenez G."/>
            <person name="Irimia M."/>
            <person name="Rigden D.J."/>
            <person name="Fitzpatrick D.A."/>
            <person name="Lorenzo-Morales J."/>
            <person name="Bateman A."/>
            <person name="Chiu C.H."/>
            <person name="Tang P."/>
            <person name="Hegemann P."/>
            <person name="Fromm H."/>
            <person name="Raoult D."/>
            <person name="Greub G."/>
            <person name="Miranda-Saavedra D."/>
            <person name="Chen N."/>
            <person name="Nash P."/>
            <person name="Ginger M.L."/>
            <person name="Horn M."/>
            <person name="Schaap P."/>
            <person name="Caler L."/>
            <person name="Loftus B."/>
        </authorList>
    </citation>
    <scope>NUCLEOTIDE SEQUENCE [LARGE SCALE GENOMIC DNA]</scope>
    <source>
        <strain evidence="2 3">Neff</strain>
    </source>
</reference>
<name>L8GP20_ACACF</name>
<dbReference type="Proteomes" id="UP000011083">
    <property type="component" value="Unassembled WGS sequence"/>
</dbReference>